<proteinExistence type="predicted"/>
<evidence type="ECO:0000256" key="1">
    <source>
        <dbReference type="SAM" id="MobiDB-lite"/>
    </source>
</evidence>
<feature type="region of interest" description="Disordered" evidence="1">
    <location>
        <begin position="204"/>
        <end position="240"/>
    </location>
</feature>
<gene>
    <name evidence="2" type="ORF">C1Y40_03083</name>
</gene>
<feature type="region of interest" description="Disordered" evidence="1">
    <location>
        <begin position="109"/>
        <end position="135"/>
    </location>
</feature>
<dbReference type="AntiFam" id="ANF00226">
    <property type="entry name" value="Shadow ORF (opposite pknB)"/>
</dbReference>
<feature type="compositionally biased region" description="Low complexity" evidence="1">
    <location>
        <begin position="116"/>
        <end position="129"/>
    </location>
</feature>
<feature type="compositionally biased region" description="Basic residues" evidence="1">
    <location>
        <begin position="227"/>
        <end position="240"/>
    </location>
</feature>
<protein>
    <submittedName>
        <fullName evidence="2">Uncharacterized protein</fullName>
    </submittedName>
</protein>
<dbReference type="Proteomes" id="UP000238296">
    <property type="component" value="Unassembled WGS sequence"/>
</dbReference>
<dbReference type="AlphaFoldDB" id="A0A2S8BJE6"/>
<reference evidence="2 3" key="1">
    <citation type="journal article" date="2017" name="Int. J. Syst. Evol. Microbiol.">
        <title>Mycobacterium talmoniae sp. nov., a slowly growing mycobacterium isolated from human respiratory samples.</title>
        <authorList>
            <person name="Davidson R.M."/>
            <person name="DeGroote M.A."/>
            <person name="Marola J.L."/>
            <person name="Buss S."/>
            <person name="Jones V."/>
            <person name="McNeil M.R."/>
            <person name="Freifeld A.G."/>
            <person name="Elaine Epperson L."/>
            <person name="Hasan N.A."/>
            <person name="Jackson M."/>
            <person name="Iwen P.C."/>
            <person name="Salfinger M."/>
            <person name="Strong M."/>
        </authorList>
    </citation>
    <scope>NUCLEOTIDE SEQUENCE [LARGE SCALE GENOMIC DNA]</scope>
    <source>
        <strain evidence="2 3">ATCC BAA-2683</strain>
    </source>
</reference>
<evidence type="ECO:0000313" key="3">
    <source>
        <dbReference type="Proteomes" id="UP000238296"/>
    </source>
</evidence>
<name>A0A2S8BJE6_9MYCO</name>
<sequence>MRADRLFHALGPKRRRPDQTLGQHAGQRIHVGAGGDLVAGEPFRGHVVVGPHRRPSLGQPRVGGRPGDAEIHQVGEVVAGDQDVFRFYIAMGHAGGVRGVQRLADLAHDSHRPGRGQRSGSLQQRRQIGAVDQPHIQIQQPTDLAVIVDRHHMRLGQPSRRVGLPLHPRPKHRVPGELLGDQLQRHHPALAGVLGLIDLTHAAAAQQPQQPVRPELGSEPRPSPGVVHRRRSLRLATTRR</sequence>
<organism evidence="2 3">
    <name type="scientific">Mycobacterium talmoniae</name>
    <dbReference type="NCBI Taxonomy" id="1858794"/>
    <lineage>
        <taxon>Bacteria</taxon>
        <taxon>Bacillati</taxon>
        <taxon>Actinomycetota</taxon>
        <taxon>Actinomycetes</taxon>
        <taxon>Mycobacteriales</taxon>
        <taxon>Mycobacteriaceae</taxon>
        <taxon>Mycobacterium</taxon>
    </lineage>
</organism>
<comment type="caution">
    <text evidence="2">The sequence shown here is derived from an EMBL/GenBank/DDBJ whole genome shotgun (WGS) entry which is preliminary data.</text>
</comment>
<evidence type="ECO:0000313" key="2">
    <source>
        <dbReference type="EMBL" id="PQM46738.1"/>
    </source>
</evidence>
<accession>A0A2S8BJE6</accession>
<dbReference type="EMBL" id="PPEA01000444">
    <property type="protein sequence ID" value="PQM46738.1"/>
    <property type="molecule type" value="Genomic_DNA"/>
</dbReference>